<reference evidence="2 3" key="1">
    <citation type="submission" date="2017-11" db="EMBL/GenBank/DDBJ databases">
        <authorList>
            <person name="Han C.G."/>
        </authorList>
    </citation>
    <scope>NUCLEOTIDE SEQUENCE [LARGE SCALE GENOMIC DNA]</scope>
    <source>
        <strain evidence="2 3">A5</strain>
    </source>
</reference>
<dbReference type="Proteomes" id="UP000234473">
    <property type="component" value="Unassembled WGS sequence"/>
</dbReference>
<feature type="non-terminal residue" evidence="2">
    <location>
        <position position="27"/>
    </location>
</feature>
<dbReference type="EMBL" id="PICB01000648">
    <property type="protein sequence ID" value="PLP45146.1"/>
    <property type="molecule type" value="Genomic_DNA"/>
</dbReference>
<sequence>MPSKTTLLIMIIIVALIFILRAMTRMD</sequence>
<accession>A0A2N5AG31</accession>
<evidence type="ECO:0000256" key="1">
    <source>
        <dbReference type="SAM" id="Phobius"/>
    </source>
</evidence>
<dbReference type="AlphaFoldDB" id="A0A2N5AG31"/>
<comment type="caution">
    <text evidence="2">The sequence shown here is derived from an EMBL/GenBank/DDBJ whole genome shotgun (WGS) entry which is preliminary data.</text>
</comment>
<keyword evidence="1" id="KW-0812">Transmembrane</keyword>
<gene>
    <name evidence="2" type="ORF">CWM98_13705</name>
</gene>
<evidence type="ECO:0000313" key="2">
    <source>
        <dbReference type="EMBL" id="PLP45146.1"/>
    </source>
</evidence>
<reference evidence="2 3" key="2">
    <citation type="submission" date="2018-01" db="EMBL/GenBank/DDBJ databases">
        <title>Genomic study of Klebsiella pneumoniae.</title>
        <authorList>
            <person name="Yang Y."/>
            <person name="Bicalho R."/>
        </authorList>
    </citation>
    <scope>NUCLEOTIDE SEQUENCE [LARGE SCALE GENOMIC DNA]</scope>
    <source>
        <strain evidence="2 3">A5</strain>
    </source>
</reference>
<keyword evidence="1" id="KW-0472">Membrane</keyword>
<organism evidence="2 3">
    <name type="scientific">Klebsiella variicola</name>
    <dbReference type="NCBI Taxonomy" id="244366"/>
    <lineage>
        <taxon>Bacteria</taxon>
        <taxon>Pseudomonadati</taxon>
        <taxon>Pseudomonadota</taxon>
        <taxon>Gammaproteobacteria</taxon>
        <taxon>Enterobacterales</taxon>
        <taxon>Enterobacteriaceae</taxon>
        <taxon>Klebsiella/Raoultella group</taxon>
        <taxon>Klebsiella</taxon>
        <taxon>Klebsiella pneumoniae complex</taxon>
    </lineage>
</organism>
<feature type="transmembrane region" description="Helical" evidence="1">
    <location>
        <begin position="6"/>
        <end position="24"/>
    </location>
</feature>
<protein>
    <submittedName>
        <fullName evidence="2">Hemin uptake protein HemP</fullName>
    </submittedName>
</protein>
<proteinExistence type="predicted"/>
<name>A0A2N5AG31_KLEVA</name>
<keyword evidence="1" id="KW-1133">Transmembrane helix</keyword>
<evidence type="ECO:0000313" key="3">
    <source>
        <dbReference type="Proteomes" id="UP000234473"/>
    </source>
</evidence>